<dbReference type="Proteomes" id="UP000244180">
    <property type="component" value="Unassembled WGS sequence"/>
</dbReference>
<evidence type="ECO:0000256" key="5">
    <source>
        <dbReference type="ARBA" id="ARBA00037941"/>
    </source>
</evidence>
<evidence type="ECO:0000313" key="9">
    <source>
        <dbReference type="Proteomes" id="UP000243024"/>
    </source>
</evidence>
<dbReference type="PANTHER" id="PTHR43104">
    <property type="entry name" value="L-2-HYDROXYGLUTARATE DEHYDROGENASE, MITOCHONDRIAL"/>
    <property type="match status" value="1"/>
</dbReference>
<dbReference type="GO" id="GO:0005737">
    <property type="term" value="C:cytoplasm"/>
    <property type="evidence" value="ECO:0007669"/>
    <property type="project" value="TreeGrafter"/>
</dbReference>
<dbReference type="Gene3D" id="3.30.9.10">
    <property type="entry name" value="D-Amino Acid Oxidase, subunit A, domain 2"/>
    <property type="match status" value="1"/>
</dbReference>
<dbReference type="STRING" id="1484.SA87_00120"/>
<dbReference type="EMBL" id="JXBB01000042">
    <property type="protein sequence ID" value="OAR03778.1"/>
    <property type="molecule type" value="Genomic_DNA"/>
</dbReference>
<evidence type="ECO:0000259" key="6">
    <source>
        <dbReference type="Pfam" id="PF01266"/>
    </source>
</evidence>
<dbReference type="AlphaFoldDB" id="A0A132NE46"/>
<feature type="domain" description="FAD dependent oxidoreductase" evidence="6">
    <location>
        <begin position="6"/>
        <end position="400"/>
    </location>
</feature>
<proteinExistence type="inferred from homology"/>
<evidence type="ECO:0000256" key="4">
    <source>
        <dbReference type="ARBA" id="ARBA00023002"/>
    </source>
</evidence>
<keyword evidence="3" id="KW-0274">FAD</keyword>
<keyword evidence="4" id="KW-0560">Oxidoreductase</keyword>
<keyword evidence="9" id="KW-1185">Reference proteome</keyword>
<name>A0A132NE46_HYDSH</name>
<evidence type="ECO:0000256" key="1">
    <source>
        <dbReference type="ARBA" id="ARBA00001974"/>
    </source>
</evidence>
<dbReference type="Gene3D" id="3.50.50.60">
    <property type="entry name" value="FAD/NAD(P)-binding domain"/>
    <property type="match status" value="1"/>
</dbReference>
<comment type="cofactor">
    <cofactor evidence="1">
        <name>FAD</name>
        <dbReference type="ChEBI" id="CHEBI:57692"/>
    </cofactor>
</comment>
<evidence type="ECO:0000313" key="7">
    <source>
        <dbReference type="EMBL" id="OAR03778.1"/>
    </source>
</evidence>
<dbReference type="InterPro" id="IPR036188">
    <property type="entry name" value="FAD/NAD-bd_sf"/>
</dbReference>
<keyword evidence="2" id="KW-0285">Flavoprotein</keyword>
<evidence type="ECO:0000256" key="3">
    <source>
        <dbReference type="ARBA" id="ARBA00022827"/>
    </source>
</evidence>
<dbReference type="RefSeq" id="WP_066202380.1">
    <property type="nucleotide sequence ID" value="NZ_CBCSAS010000078.1"/>
</dbReference>
<dbReference type="GO" id="GO:0047545">
    <property type="term" value="F:(S)-2-hydroxyglutarate dehydrogenase activity"/>
    <property type="evidence" value="ECO:0007669"/>
    <property type="project" value="TreeGrafter"/>
</dbReference>
<comment type="caution">
    <text evidence="7">The sequence shown here is derived from an EMBL/GenBank/DDBJ whole genome shotgun (WGS) entry which is preliminary data.</text>
</comment>
<comment type="similarity">
    <text evidence="5">Belongs to the L2HGDH family.</text>
</comment>
<gene>
    <name evidence="8" type="ORF">HSCHL_0436</name>
    <name evidence="7" type="ORF">SA87_00120</name>
</gene>
<evidence type="ECO:0000313" key="8">
    <source>
        <dbReference type="EMBL" id="PTQ50737.1"/>
    </source>
</evidence>
<evidence type="ECO:0000256" key="2">
    <source>
        <dbReference type="ARBA" id="ARBA00022630"/>
    </source>
</evidence>
<organism evidence="7 9">
    <name type="scientific">Hydrogenibacillus schlegelii</name>
    <name type="common">Bacillus schlegelii</name>
    <dbReference type="NCBI Taxonomy" id="1484"/>
    <lineage>
        <taxon>Bacteria</taxon>
        <taxon>Bacillati</taxon>
        <taxon>Bacillota</taxon>
        <taxon>Bacilli</taxon>
        <taxon>Bacillales</taxon>
        <taxon>Bacillales Family X. Incertae Sedis</taxon>
        <taxon>Hydrogenibacillus</taxon>
    </lineage>
</organism>
<dbReference type="SUPFAM" id="SSF51905">
    <property type="entry name" value="FAD/NAD(P)-binding domain"/>
    <property type="match status" value="1"/>
</dbReference>
<reference evidence="8 10" key="2">
    <citation type="submission" date="2017-08" db="EMBL/GenBank/DDBJ databases">
        <title>Burning lignite coal seam in the remote Altai Mountains harbors a hydrogen-driven thermophilic microbial community.</title>
        <authorList>
            <person name="Kadnikov V.V."/>
            <person name="Mardanov A.V."/>
            <person name="Ivasenko D."/>
            <person name="Beletsky A.V."/>
            <person name="Karnachuk O.V."/>
            <person name="Ravin N.V."/>
        </authorList>
    </citation>
    <scope>NUCLEOTIDE SEQUENCE [LARGE SCALE GENOMIC DNA]</scope>
    <source>
        <strain evidence="8">AL33</strain>
    </source>
</reference>
<dbReference type="Pfam" id="PF01266">
    <property type="entry name" value="DAO"/>
    <property type="match status" value="1"/>
</dbReference>
<accession>A0A132NE46</accession>
<dbReference type="NCBIfam" id="NF008726">
    <property type="entry name" value="PRK11728.1"/>
    <property type="match status" value="1"/>
</dbReference>
<dbReference type="Proteomes" id="UP000243024">
    <property type="component" value="Unassembled WGS sequence"/>
</dbReference>
<evidence type="ECO:0000313" key="10">
    <source>
        <dbReference type="Proteomes" id="UP000244180"/>
    </source>
</evidence>
<reference evidence="7 9" key="1">
    <citation type="submission" date="2015-09" db="EMBL/GenBank/DDBJ databases">
        <title>Draft genome sequence of Hydrogenibacillus schlegelii DSM 2000.</title>
        <authorList>
            <person name="Hemp J."/>
        </authorList>
    </citation>
    <scope>NUCLEOTIDE SEQUENCE [LARGE SCALE GENOMIC DNA]</scope>
    <source>
        <strain evidence="7 9">MA 48</strain>
    </source>
</reference>
<sequence length="413" mass="45571">MDQMLDLLVVGGGIVGLATADRFLERRPDATVVVLEKEDDVARHQTGRNSGVIHSGIYYRPGSLKARFAREGGEALFSLAKAWGLPHARPGKALVARDGAEAERLEALYVRGRQNGLRVEWIGPDDLRTKEPHVRAHRALWVPETGVIDFAAVARALREAIVRRGGAVRTGHRALALFDEGARVRAVVRRQDGDRAVEDVVFARRAVNAAGLWSDRLARASGLRPPVRIVPFRGEYFELRPERRSLIRGLVYPVPDPRLPFLGVHFTRGVDGAVHVGPNAVLAWAREGYGRRAFDFKEAVDRLKGPDFWRMAWRYRGLGRETMLRSWSRERFLREARTLVPALEAEDLVPGGAGVRAQAVRRDGTLEDDFVLLETGRIVHVLNAPSPAATAALAIGEALAMKIDQAACIGGKD</sequence>
<dbReference type="InterPro" id="IPR006076">
    <property type="entry name" value="FAD-dep_OxRdtase"/>
</dbReference>
<dbReference type="PANTHER" id="PTHR43104:SF2">
    <property type="entry name" value="L-2-HYDROXYGLUTARATE DEHYDROGENASE, MITOCHONDRIAL"/>
    <property type="match status" value="1"/>
</dbReference>
<protein>
    <submittedName>
        <fullName evidence="8">L-2-hydroxyglutarate oxidase</fullName>
    </submittedName>
</protein>
<dbReference type="EMBL" id="PEBV01000089">
    <property type="protein sequence ID" value="PTQ50737.1"/>
    <property type="molecule type" value="Genomic_DNA"/>
</dbReference>